<accession>A0A2H3JLX7</accession>
<evidence type="ECO:0000313" key="2">
    <source>
        <dbReference type="Proteomes" id="UP000218811"/>
    </source>
</evidence>
<sequence>MRNFQTHKQGTYHTKRTTTALSRNIWWLHILVPIKDTCIAFHDTALLGTLKFPNNIEMKDVTIYVYGDPCGGPHITTSKERPKLTDQMRLSNVHTSTINVRSLNVPAIAAVAICLQTVIPTAAEQEGENHTEYGLGTLEESVWWVIDGEDTDIGSCCPELLASQILIPVIIANSPGDEALKVGLHLRKKAAPQVEQLMNAISSTPELLIAEACCITVKYSPFNRPSQHLTALPAVRFPGIAVYQ</sequence>
<dbReference type="Proteomes" id="UP000218811">
    <property type="component" value="Unassembled WGS sequence"/>
</dbReference>
<name>A0A2H3JLX7_WOLCO</name>
<keyword evidence="2" id="KW-1185">Reference proteome</keyword>
<proteinExistence type="predicted"/>
<dbReference type="EMBL" id="KB468135">
    <property type="protein sequence ID" value="PCH43200.1"/>
    <property type="molecule type" value="Genomic_DNA"/>
</dbReference>
<evidence type="ECO:0000313" key="1">
    <source>
        <dbReference type="EMBL" id="PCH43200.1"/>
    </source>
</evidence>
<dbReference type="AlphaFoldDB" id="A0A2H3JLX7"/>
<reference evidence="1 2" key="1">
    <citation type="journal article" date="2012" name="Science">
        <title>The Paleozoic origin of enzymatic lignin decomposition reconstructed from 31 fungal genomes.</title>
        <authorList>
            <person name="Floudas D."/>
            <person name="Binder M."/>
            <person name="Riley R."/>
            <person name="Barry K."/>
            <person name="Blanchette R.A."/>
            <person name="Henrissat B."/>
            <person name="Martinez A.T."/>
            <person name="Otillar R."/>
            <person name="Spatafora J.W."/>
            <person name="Yadav J.S."/>
            <person name="Aerts A."/>
            <person name="Benoit I."/>
            <person name="Boyd A."/>
            <person name="Carlson A."/>
            <person name="Copeland A."/>
            <person name="Coutinho P.M."/>
            <person name="de Vries R.P."/>
            <person name="Ferreira P."/>
            <person name="Findley K."/>
            <person name="Foster B."/>
            <person name="Gaskell J."/>
            <person name="Glotzer D."/>
            <person name="Gorecki P."/>
            <person name="Heitman J."/>
            <person name="Hesse C."/>
            <person name="Hori C."/>
            <person name="Igarashi K."/>
            <person name="Jurgens J.A."/>
            <person name="Kallen N."/>
            <person name="Kersten P."/>
            <person name="Kohler A."/>
            <person name="Kuees U."/>
            <person name="Kumar T.K.A."/>
            <person name="Kuo A."/>
            <person name="LaButti K."/>
            <person name="Larrondo L.F."/>
            <person name="Lindquist E."/>
            <person name="Ling A."/>
            <person name="Lombard V."/>
            <person name="Lucas S."/>
            <person name="Lundell T."/>
            <person name="Martin R."/>
            <person name="McLaughlin D.J."/>
            <person name="Morgenstern I."/>
            <person name="Morin E."/>
            <person name="Murat C."/>
            <person name="Nagy L.G."/>
            <person name="Nolan M."/>
            <person name="Ohm R.A."/>
            <person name="Patyshakuliyeva A."/>
            <person name="Rokas A."/>
            <person name="Ruiz-Duenas F.J."/>
            <person name="Sabat G."/>
            <person name="Salamov A."/>
            <person name="Samejima M."/>
            <person name="Schmutz J."/>
            <person name="Slot J.C."/>
            <person name="St John F."/>
            <person name="Stenlid J."/>
            <person name="Sun H."/>
            <person name="Sun S."/>
            <person name="Syed K."/>
            <person name="Tsang A."/>
            <person name="Wiebenga A."/>
            <person name="Young D."/>
            <person name="Pisabarro A."/>
            <person name="Eastwood D.C."/>
            <person name="Martin F."/>
            <person name="Cullen D."/>
            <person name="Grigoriev I.V."/>
            <person name="Hibbett D.S."/>
        </authorList>
    </citation>
    <scope>NUCLEOTIDE SEQUENCE [LARGE SCALE GENOMIC DNA]</scope>
    <source>
        <strain evidence="1 2">MD-104</strain>
    </source>
</reference>
<organism evidence="1 2">
    <name type="scientific">Wolfiporia cocos (strain MD-104)</name>
    <name type="common">Brown rot fungus</name>
    <dbReference type="NCBI Taxonomy" id="742152"/>
    <lineage>
        <taxon>Eukaryota</taxon>
        <taxon>Fungi</taxon>
        <taxon>Dikarya</taxon>
        <taxon>Basidiomycota</taxon>
        <taxon>Agaricomycotina</taxon>
        <taxon>Agaricomycetes</taxon>
        <taxon>Polyporales</taxon>
        <taxon>Phaeolaceae</taxon>
        <taxon>Wolfiporia</taxon>
    </lineage>
</organism>
<gene>
    <name evidence="1" type="ORF">WOLCODRAFT_18223</name>
</gene>
<protein>
    <submittedName>
        <fullName evidence="1">Uncharacterized protein</fullName>
    </submittedName>
</protein>